<feature type="chain" id="PRO_5039275361" evidence="2">
    <location>
        <begin position="21"/>
        <end position="132"/>
    </location>
</feature>
<evidence type="ECO:0000256" key="1">
    <source>
        <dbReference type="SAM" id="Phobius"/>
    </source>
</evidence>
<feature type="transmembrane region" description="Helical" evidence="1">
    <location>
        <begin position="66"/>
        <end position="86"/>
    </location>
</feature>
<dbReference type="EMBL" id="CP049865">
    <property type="protein sequence ID" value="QIK72315.1"/>
    <property type="molecule type" value="Genomic_DNA"/>
</dbReference>
<keyword evidence="1" id="KW-1133">Transmembrane helix</keyword>
<dbReference type="Proteomes" id="UP000501058">
    <property type="component" value="Chromosome"/>
</dbReference>
<gene>
    <name evidence="3" type="ORF">G7070_08595</name>
</gene>
<protein>
    <submittedName>
        <fullName evidence="3">Uncharacterized protein</fullName>
    </submittedName>
</protein>
<feature type="signal peptide" evidence="2">
    <location>
        <begin position="1"/>
        <end position="20"/>
    </location>
</feature>
<name>A0A6G7Y680_9ACTN</name>
<keyword evidence="4" id="KW-1185">Reference proteome</keyword>
<feature type="transmembrane region" description="Helical" evidence="1">
    <location>
        <begin position="35"/>
        <end position="54"/>
    </location>
</feature>
<keyword evidence="1" id="KW-0472">Membrane</keyword>
<dbReference type="KEGG" id="prv:G7070_08595"/>
<evidence type="ECO:0000256" key="2">
    <source>
        <dbReference type="SAM" id="SignalP"/>
    </source>
</evidence>
<keyword evidence="1" id="KW-0812">Transmembrane</keyword>
<organism evidence="3 4">
    <name type="scientific">Propioniciclava coleopterorum</name>
    <dbReference type="NCBI Taxonomy" id="2714937"/>
    <lineage>
        <taxon>Bacteria</taxon>
        <taxon>Bacillati</taxon>
        <taxon>Actinomycetota</taxon>
        <taxon>Actinomycetes</taxon>
        <taxon>Propionibacteriales</taxon>
        <taxon>Propionibacteriaceae</taxon>
        <taxon>Propioniciclava</taxon>
    </lineage>
</organism>
<proteinExistence type="predicted"/>
<reference evidence="3 4" key="1">
    <citation type="submission" date="2020-03" db="EMBL/GenBank/DDBJ databases">
        <title>Propioniciclava sp. nov., isolated from Hydrophilus acuminatus.</title>
        <authorList>
            <person name="Hyun D.-W."/>
            <person name="Bae J.-W."/>
        </authorList>
    </citation>
    <scope>NUCLEOTIDE SEQUENCE [LARGE SCALE GENOMIC DNA]</scope>
    <source>
        <strain evidence="3 4">HDW11</strain>
    </source>
</reference>
<dbReference type="RefSeq" id="WP_166233391.1">
    <property type="nucleotide sequence ID" value="NZ_CP049865.1"/>
</dbReference>
<dbReference type="AlphaFoldDB" id="A0A6G7Y680"/>
<keyword evidence="2" id="KW-0732">Signal</keyword>
<evidence type="ECO:0000313" key="3">
    <source>
        <dbReference type="EMBL" id="QIK72315.1"/>
    </source>
</evidence>
<sequence length="132" mass="13271">MVLTAAGAGLVVLFPPAAFGGPSSAEPVASAVHFVPVIAASVVAAAWVVFHLHVAQLRIPWHRDAAAVALMVVGSLGAVATIVGIAMNSLPVLLAALAASAFLHLALACRIDRLRHGRVNPVVSVPAGPVPS</sequence>
<feature type="transmembrane region" description="Helical" evidence="1">
    <location>
        <begin position="92"/>
        <end position="109"/>
    </location>
</feature>
<evidence type="ECO:0000313" key="4">
    <source>
        <dbReference type="Proteomes" id="UP000501058"/>
    </source>
</evidence>
<accession>A0A6G7Y680</accession>